<dbReference type="AlphaFoldDB" id="A0A9D4JF56"/>
<dbReference type="Gene3D" id="3.20.20.190">
    <property type="entry name" value="Phosphatidylinositol (PI) phosphodiesterase"/>
    <property type="match status" value="1"/>
</dbReference>
<dbReference type="Proteomes" id="UP000828390">
    <property type="component" value="Unassembled WGS sequence"/>
</dbReference>
<reference evidence="2" key="2">
    <citation type="submission" date="2020-11" db="EMBL/GenBank/DDBJ databases">
        <authorList>
            <person name="McCartney M.A."/>
            <person name="Auch B."/>
            <person name="Kono T."/>
            <person name="Mallez S."/>
            <person name="Becker A."/>
            <person name="Gohl D.M."/>
            <person name="Silverstein K.A.T."/>
            <person name="Koren S."/>
            <person name="Bechman K.B."/>
            <person name="Herman A."/>
            <person name="Abrahante J.E."/>
            <person name="Garbe J."/>
        </authorList>
    </citation>
    <scope>NUCLEOTIDE SEQUENCE</scope>
    <source>
        <strain evidence="2">Duluth1</strain>
        <tissue evidence="2">Whole animal</tissue>
    </source>
</reference>
<dbReference type="GO" id="GO:0006629">
    <property type="term" value="P:lipid metabolic process"/>
    <property type="evidence" value="ECO:0007669"/>
    <property type="project" value="InterPro"/>
</dbReference>
<evidence type="ECO:0000313" key="3">
    <source>
        <dbReference type="Proteomes" id="UP000828390"/>
    </source>
</evidence>
<feature type="domain" description="Phosphatidylinositol-specific phospholipase C X" evidence="1">
    <location>
        <begin position="33"/>
        <end position="173"/>
    </location>
</feature>
<dbReference type="Pfam" id="PF26146">
    <property type="entry name" value="PI-PLC_X"/>
    <property type="match status" value="1"/>
</dbReference>
<dbReference type="PANTHER" id="PTHR13593:SF113">
    <property type="entry name" value="SI:DKEY-266F7.9"/>
    <property type="match status" value="1"/>
</dbReference>
<dbReference type="SUPFAM" id="SSF51695">
    <property type="entry name" value="PLC-like phosphodiesterases"/>
    <property type="match status" value="1"/>
</dbReference>
<keyword evidence="3" id="KW-1185">Reference proteome</keyword>
<organism evidence="2 3">
    <name type="scientific">Dreissena polymorpha</name>
    <name type="common">Zebra mussel</name>
    <name type="synonym">Mytilus polymorpha</name>
    <dbReference type="NCBI Taxonomy" id="45954"/>
    <lineage>
        <taxon>Eukaryota</taxon>
        <taxon>Metazoa</taxon>
        <taxon>Spiralia</taxon>
        <taxon>Lophotrochozoa</taxon>
        <taxon>Mollusca</taxon>
        <taxon>Bivalvia</taxon>
        <taxon>Autobranchia</taxon>
        <taxon>Heteroconchia</taxon>
        <taxon>Euheterodonta</taxon>
        <taxon>Imparidentia</taxon>
        <taxon>Neoheterodontei</taxon>
        <taxon>Myida</taxon>
        <taxon>Dreissenoidea</taxon>
        <taxon>Dreissenidae</taxon>
        <taxon>Dreissena</taxon>
    </lineage>
</organism>
<dbReference type="InterPro" id="IPR051057">
    <property type="entry name" value="PI-PLC_domain"/>
</dbReference>
<proteinExistence type="predicted"/>
<dbReference type="InterPro" id="IPR017946">
    <property type="entry name" value="PLC-like_Pdiesterase_TIM-brl"/>
</dbReference>
<gene>
    <name evidence="2" type="ORF">DPMN_137943</name>
</gene>
<protein>
    <recommendedName>
        <fullName evidence="1">Phosphatidylinositol-specific phospholipase C X domain-containing protein</fullName>
    </recommendedName>
</protein>
<accession>A0A9D4JF56</accession>
<dbReference type="PANTHER" id="PTHR13593">
    <property type="match status" value="1"/>
</dbReference>
<dbReference type="EMBL" id="JAIWYP010000006">
    <property type="protein sequence ID" value="KAH3809570.1"/>
    <property type="molecule type" value="Genomic_DNA"/>
</dbReference>
<evidence type="ECO:0000259" key="1">
    <source>
        <dbReference type="SMART" id="SM00148"/>
    </source>
</evidence>
<dbReference type="GO" id="GO:0008081">
    <property type="term" value="F:phosphoric diester hydrolase activity"/>
    <property type="evidence" value="ECO:0007669"/>
    <property type="project" value="InterPro"/>
</dbReference>
<evidence type="ECO:0000313" key="2">
    <source>
        <dbReference type="EMBL" id="KAH3809570.1"/>
    </source>
</evidence>
<comment type="caution">
    <text evidence="2">The sequence shown here is derived from an EMBL/GenBank/DDBJ whole genome shotgun (WGS) entry which is preliminary data.</text>
</comment>
<sequence length="212" mass="24276">MGNIIAKDPDFWCSTDDPGQERHNADWMKRVPDSKFLSELSILGTHNTLYYSYGGVEGLWVWCQSWVLRIQLNMGIRFLDIRCQASNGDMLLNHGGYKLGTLTDTLTCCVNFLQIHPTECVIVWIAEENSKLAAHELRDAMKPFLERFRGFVLYQRLMPTLCEARGKLVILADYKIEGNDNMMKYENYGGMAICDIWKPDSCAQKLMASMIT</sequence>
<name>A0A9D4JF56_DREPO</name>
<dbReference type="PROSITE" id="PS50007">
    <property type="entry name" value="PIPLC_X_DOMAIN"/>
    <property type="match status" value="1"/>
</dbReference>
<reference evidence="2" key="1">
    <citation type="journal article" date="2019" name="bioRxiv">
        <title>The Genome of the Zebra Mussel, Dreissena polymorpha: A Resource for Invasive Species Research.</title>
        <authorList>
            <person name="McCartney M.A."/>
            <person name="Auch B."/>
            <person name="Kono T."/>
            <person name="Mallez S."/>
            <person name="Zhang Y."/>
            <person name="Obille A."/>
            <person name="Becker A."/>
            <person name="Abrahante J.E."/>
            <person name="Garbe J."/>
            <person name="Badalamenti J.P."/>
            <person name="Herman A."/>
            <person name="Mangelson H."/>
            <person name="Liachko I."/>
            <person name="Sullivan S."/>
            <person name="Sone E.D."/>
            <person name="Koren S."/>
            <person name="Silverstein K.A.T."/>
            <person name="Beckman K.B."/>
            <person name="Gohl D.M."/>
        </authorList>
    </citation>
    <scope>NUCLEOTIDE SEQUENCE</scope>
    <source>
        <strain evidence="2">Duluth1</strain>
        <tissue evidence="2">Whole animal</tissue>
    </source>
</reference>
<dbReference type="InterPro" id="IPR000909">
    <property type="entry name" value="PLipase_C_PInositol-sp_X_dom"/>
</dbReference>
<dbReference type="SMART" id="SM00148">
    <property type="entry name" value="PLCXc"/>
    <property type="match status" value="1"/>
</dbReference>